<dbReference type="PANTHER" id="PTHR33136:SF6">
    <property type="entry name" value="PROTEIN RALF-LIKE 34"/>
    <property type="match status" value="1"/>
</dbReference>
<dbReference type="Proteomes" id="UP000694050">
    <property type="component" value="Unassembled WGS sequence"/>
</dbReference>
<dbReference type="AlphaFoldDB" id="A0A8J5NZC0"/>
<evidence type="ECO:0000256" key="2">
    <source>
        <dbReference type="ARBA" id="ARBA00022729"/>
    </source>
</evidence>
<feature type="signal peptide" evidence="4">
    <location>
        <begin position="1"/>
        <end position="17"/>
    </location>
</feature>
<evidence type="ECO:0000256" key="1">
    <source>
        <dbReference type="ARBA" id="ARBA00009178"/>
    </source>
</evidence>
<name>A0A8J5NZC0_FUSOX</name>
<organism evidence="5 6">
    <name type="scientific">Fusarium oxysporum f. sp. rapae</name>
    <dbReference type="NCBI Taxonomy" id="485398"/>
    <lineage>
        <taxon>Eukaryota</taxon>
        <taxon>Fungi</taxon>
        <taxon>Dikarya</taxon>
        <taxon>Ascomycota</taxon>
        <taxon>Pezizomycotina</taxon>
        <taxon>Sordariomycetes</taxon>
        <taxon>Hypocreomycetidae</taxon>
        <taxon>Hypocreales</taxon>
        <taxon>Nectriaceae</taxon>
        <taxon>Fusarium</taxon>
        <taxon>Fusarium oxysporum species complex</taxon>
    </lineage>
</organism>
<comment type="caution">
    <text evidence="5">The sequence shown here is derived from an EMBL/GenBank/DDBJ whole genome shotgun (WGS) entry which is preliminary data.</text>
</comment>
<dbReference type="InterPro" id="IPR008801">
    <property type="entry name" value="RALF"/>
</dbReference>
<protein>
    <submittedName>
        <fullName evidence="5">Protein RALF-like 33</fullName>
    </submittedName>
</protein>
<reference evidence="5" key="1">
    <citation type="submission" date="2021-04" db="EMBL/GenBank/DDBJ databases">
        <title>First draft genome resource for Brassicaceae pathogens Fusarium oxysporum f. sp. raphani and Fusarium oxysporum f. sp. rapae.</title>
        <authorList>
            <person name="Asai S."/>
        </authorList>
    </citation>
    <scope>NUCLEOTIDE SEQUENCE</scope>
    <source>
        <strain evidence="5">Tf1208</strain>
    </source>
</reference>
<evidence type="ECO:0000256" key="4">
    <source>
        <dbReference type="SAM" id="SignalP"/>
    </source>
</evidence>
<keyword evidence="2 4" id="KW-0732">Signal</keyword>
<accession>A0A8J5NZC0</accession>
<dbReference type="Pfam" id="PF05498">
    <property type="entry name" value="RALF"/>
    <property type="match status" value="1"/>
</dbReference>
<keyword evidence="3" id="KW-1015">Disulfide bond</keyword>
<comment type="similarity">
    <text evidence="1">Belongs to the plant rapid alkalinization factor (RALF) family.</text>
</comment>
<dbReference type="PANTHER" id="PTHR33136">
    <property type="entry name" value="RAPID ALKALINIZATION FACTOR-LIKE"/>
    <property type="match status" value="1"/>
</dbReference>
<dbReference type="EMBL" id="JAELUQ010000008">
    <property type="protein sequence ID" value="KAG7409232.1"/>
    <property type="molecule type" value="Genomic_DNA"/>
</dbReference>
<feature type="chain" id="PRO_5035250949" evidence="4">
    <location>
        <begin position="18"/>
        <end position="70"/>
    </location>
</feature>
<gene>
    <name evidence="5" type="ORF">Forpe1208_v011799</name>
</gene>
<evidence type="ECO:0000313" key="5">
    <source>
        <dbReference type="EMBL" id="KAG7409232.1"/>
    </source>
</evidence>
<dbReference type="GO" id="GO:0019722">
    <property type="term" value="P:calcium-mediated signaling"/>
    <property type="evidence" value="ECO:0007669"/>
    <property type="project" value="TreeGrafter"/>
</dbReference>
<evidence type="ECO:0000256" key="3">
    <source>
        <dbReference type="ARBA" id="ARBA00023157"/>
    </source>
</evidence>
<evidence type="ECO:0000313" key="6">
    <source>
        <dbReference type="Proteomes" id="UP000694050"/>
    </source>
</evidence>
<proteinExistence type="inferred from homology"/>
<sequence>MKFSLITTLSLVSFGAAQYISYEGLRRDGTPCDLRTVSWQNCRPKAYANNWSRGCEAVFHCRGADYPPGP</sequence>